<organism evidence="3 4">
    <name type="scientific">Dothistroma septosporum (strain NZE10 / CBS 128990)</name>
    <name type="common">Red band needle blight fungus</name>
    <name type="synonym">Mycosphaerella pini</name>
    <dbReference type="NCBI Taxonomy" id="675120"/>
    <lineage>
        <taxon>Eukaryota</taxon>
        <taxon>Fungi</taxon>
        <taxon>Dikarya</taxon>
        <taxon>Ascomycota</taxon>
        <taxon>Pezizomycotina</taxon>
        <taxon>Dothideomycetes</taxon>
        <taxon>Dothideomycetidae</taxon>
        <taxon>Mycosphaerellales</taxon>
        <taxon>Mycosphaerellaceae</taxon>
        <taxon>Dothistroma</taxon>
    </lineage>
</organism>
<sequence length="1095" mass="122723">METHNASIPHNCENMTDRARKKAMHTPRLHKQAQAVTRNRKSGLQPHSRTPSHASTTNSYLDSVSYSSQRSSATPPCKSVAARDGNADALQDRRIGTSTRDRQAVTTARRDDVLQYVNAVYDRQDILEQENDEKAARIRELEAAQGTMSNANNNHTSRISDLEREIGRLKDRKGQFKLENRRLRSERATSQKTVAAYEANLAAVIAEKKDLVQQQSELESRLAAAEQKAEEARRLEDCASDEQIQLRAKIDGLQQGNMILESRAQMCEKEKAALVASLAVSKQQSLKKVDDIQALRTANASLLQNDRTLAPKNRDIHQQNCELMKDIESLQAELASRNTGPSNIDALTDEVEFLRDANTTLQDRLAAVRHAQTTQRRVIEHLHLHNDELLTKKHDTDGELESLRLLQEEDDTDAAALRDKLEEQQARIDDFNKDLGTITELRQQNKMAENKATTNAAELKTLQQVTTDQAATIAKLKSDRDKFQQENAEAVRCITRSAKEKCELLARLNTVDRARTELSELLYAQLERLRAFDEDNTYVDANTSELAKTDAAVRRAENVDLRAQQGKAVEVLQYRNEEIRHLKAKLNSIETELASLEDELVPTKRDLAQTQASLEICKDQKNRVITNFDVCEYEKGELVGDLDACKQRLKSADKEIESMRSQNSHVHGELAQVQSGTRILAKALADSRVELEAARTAELAIKQDMDNLKASRTVQPRINASQATHGERRYTSQKYVQQDVYGIEIPNSRKKLVTPLGEQYWESMQHFYQEVPDYRVKISINNRVLPRRIQRLCYGGIDPRTQPTTQEPLPFTADKMEADQLVETLWTLTAIDTDGLELIKPSAGDLVDDLLRPTISRGAGLDRFEQEATQIPPKLCSEQNVMQTSRSSLLQGPAILTTDSEEADEDSLFVPEVPAAQNDNGSRSGEWPHNASMQRLELNTEQARSNSVLKKQAQFVPPPAVMSRPESAQIPLSEAPRPDYTTRDGANPICTDVTSTARVQSLPYSLPLSGDTRPSKSVQWAEQTARPVSPLRESTMDSPSLKRQASTSDGPARPSKKLRISHPGQQQHGTHRRESISGAAPQPSTVTHRRAVRCG</sequence>
<dbReference type="EMBL" id="KB446536">
    <property type="protein sequence ID" value="EME48261.1"/>
    <property type="molecule type" value="Genomic_DNA"/>
</dbReference>
<name>N1PXJ5_DOTSN</name>
<keyword evidence="4" id="KW-1185">Reference proteome</keyword>
<keyword evidence="1" id="KW-0175">Coiled coil</keyword>
<feature type="compositionally biased region" description="Basic residues" evidence="2">
    <location>
        <begin position="19"/>
        <end position="31"/>
    </location>
</feature>
<evidence type="ECO:0000256" key="1">
    <source>
        <dbReference type="SAM" id="Coils"/>
    </source>
</evidence>
<feature type="region of interest" description="Disordered" evidence="2">
    <location>
        <begin position="19"/>
        <end position="104"/>
    </location>
</feature>
<dbReference type="OrthoDB" id="10597564at2759"/>
<evidence type="ECO:0000256" key="2">
    <source>
        <dbReference type="SAM" id="MobiDB-lite"/>
    </source>
</evidence>
<feature type="region of interest" description="Disordered" evidence="2">
    <location>
        <begin position="955"/>
        <end position="1095"/>
    </location>
</feature>
<evidence type="ECO:0000313" key="4">
    <source>
        <dbReference type="Proteomes" id="UP000016933"/>
    </source>
</evidence>
<feature type="compositionally biased region" description="Polar residues" evidence="2">
    <location>
        <begin position="992"/>
        <end position="1003"/>
    </location>
</feature>
<dbReference type="OMA" id="NSICEGR"/>
<feature type="compositionally biased region" description="Polar residues" evidence="2">
    <location>
        <begin position="1036"/>
        <end position="1049"/>
    </location>
</feature>
<reference evidence="3 4" key="2">
    <citation type="journal article" date="2012" name="PLoS Pathog.">
        <title>Diverse lifestyles and strategies of plant pathogenesis encoded in the genomes of eighteen Dothideomycetes fungi.</title>
        <authorList>
            <person name="Ohm R.A."/>
            <person name="Feau N."/>
            <person name="Henrissat B."/>
            <person name="Schoch C.L."/>
            <person name="Horwitz B.A."/>
            <person name="Barry K.W."/>
            <person name="Condon B.J."/>
            <person name="Copeland A.C."/>
            <person name="Dhillon B."/>
            <person name="Glaser F."/>
            <person name="Hesse C.N."/>
            <person name="Kosti I."/>
            <person name="LaButti K."/>
            <person name="Lindquist E.A."/>
            <person name="Lucas S."/>
            <person name="Salamov A.A."/>
            <person name="Bradshaw R.E."/>
            <person name="Ciuffetti L."/>
            <person name="Hamelin R.C."/>
            <person name="Kema G.H.J."/>
            <person name="Lawrence C."/>
            <person name="Scott J.A."/>
            <person name="Spatafora J.W."/>
            <person name="Turgeon B.G."/>
            <person name="de Wit P.J.G.M."/>
            <person name="Zhong S."/>
            <person name="Goodwin S.B."/>
            <person name="Grigoriev I.V."/>
        </authorList>
    </citation>
    <scope>NUCLEOTIDE SEQUENCE [LARGE SCALE GENOMIC DNA]</scope>
    <source>
        <strain evidence="4">NZE10 / CBS 128990</strain>
    </source>
</reference>
<protein>
    <submittedName>
        <fullName evidence="3">Uncharacterized protein</fullName>
    </submittedName>
</protein>
<feature type="compositionally biased region" description="Basic and acidic residues" evidence="2">
    <location>
        <begin position="90"/>
        <end position="104"/>
    </location>
</feature>
<reference evidence="4" key="1">
    <citation type="journal article" date="2012" name="PLoS Genet.">
        <title>The genomes of the fungal plant pathogens Cladosporium fulvum and Dothistroma septosporum reveal adaptation to different hosts and lifestyles but also signatures of common ancestry.</title>
        <authorList>
            <person name="de Wit P.J.G.M."/>
            <person name="van der Burgt A."/>
            <person name="Oekmen B."/>
            <person name="Stergiopoulos I."/>
            <person name="Abd-Elsalam K.A."/>
            <person name="Aerts A.L."/>
            <person name="Bahkali A.H."/>
            <person name="Beenen H.G."/>
            <person name="Chettri P."/>
            <person name="Cox M.P."/>
            <person name="Datema E."/>
            <person name="de Vries R.P."/>
            <person name="Dhillon B."/>
            <person name="Ganley A.R."/>
            <person name="Griffiths S.A."/>
            <person name="Guo Y."/>
            <person name="Hamelin R.C."/>
            <person name="Henrissat B."/>
            <person name="Kabir M.S."/>
            <person name="Jashni M.K."/>
            <person name="Kema G."/>
            <person name="Klaubauf S."/>
            <person name="Lapidus A."/>
            <person name="Levasseur A."/>
            <person name="Lindquist E."/>
            <person name="Mehrabi R."/>
            <person name="Ohm R.A."/>
            <person name="Owen T.J."/>
            <person name="Salamov A."/>
            <person name="Schwelm A."/>
            <person name="Schijlen E."/>
            <person name="Sun H."/>
            <person name="van den Burg H.A."/>
            <person name="van Ham R.C.H.J."/>
            <person name="Zhang S."/>
            <person name="Goodwin S.B."/>
            <person name="Grigoriev I.V."/>
            <person name="Collemare J."/>
            <person name="Bradshaw R.E."/>
        </authorList>
    </citation>
    <scope>NUCLEOTIDE SEQUENCE [LARGE SCALE GENOMIC DNA]</scope>
    <source>
        <strain evidence="4">NZE10 / CBS 128990</strain>
    </source>
</reference>
<accession>N1PXJ5</accession>
<feature type="compositionally biased region" description="Polar residues" evidence="2">
    <location>
        <begin position="45"/>
        <end position="74"/>
    </location>
</feature>
<dbReference type="HOGENOM" id="CLU_283997_0_0_1"/>
<feature type="coiled-coil region" evidence="1">
    <location>
        <begin position="124"/>
        <end position="242"/>
    </location>
</feature>
<proteinExistence type="predicted"/>
<evidence type="ECO:0000313" key="3">
    <source>
        <dbReference type="EMBL" id="EME48261.1"/>
    </source>
</evidence>
<dbReference type="Proteomes" id="UP000016933">
    <property type="component" value="Unassembled WGS sequence"/>
</dbReference>
<dbReference type="STRING" id="675120.N1PXJ5"/>
<gene>
    <name evidence="3" type="ORF">DOTSEDRAFT_70012</name>
</gene>
<dbReference type="AlphaFoldDB" id="N1PXJ5"/>